<dbReference type="InterPro" id="IPR011990">
    <property type="entry name" value="TPR-like_helical_dom_sf"/>
</dbReference>
<dbReference type="Pfam" id="PF13181">
    <property type="entry name" value="TPR_8"/>
    <property type="match status" value="1"/>
</dbReference>
<dbReference type="PANTHER" id="PTHR46014:SF1">
    <property type="entry name" value="TETRATRICOPEPTIDE REPEAT PROTEIN 1"/>
    <property type="match status" value="1"/>
</dbReference>
<evidence type="ECO:0000313" key="4">
    <source>
        <dbReference type="Proteomes" id="UP001445076"/>
    </source>
</evidence>
<feature type="compositionally biased region" description="Acidic residues" evidence="2">
    <location>
        <begin position="63"/>
        <end position="75"/>
    </location>
</feature>
<dbReference type="PANTHER" id="PTHR46014">
    <property type="entry name" value="TETRATRICOPEPTIDE REPEAT PROTEIN 1"/>
    <property type="match status" value="1"/>
</dbReference>
<dbReference type="Proteomes" id="UP001445076">
    <property type="component" value="Unassembled WGS sequence"/>
</dbReference>
<reference evidence="3 4" key="1">
    <citation type="journal article" date="2024" name="BMC Genomics">
        <title>Genome assembly of redclaw crayfish (Cherax quadricarinatus) provides insights into its immune adaptation and hypoxia tolerance.</title>
        <authorList>
            <person name="Liu Z."/>
            <person name="Zheng J."/>
            <person name="Li H."/>
            <person name="Fang K."/>
            <person name="Wang S."/>
            <person name="He J."/>
            <person name="Zhou D."/>
            <person name="Weng S."/>
            <person name="Chi M."/>
            <person name="Gu Z."/>
            <person name="He J."/>
            <person name="Li F."/>
            <person name="Wang M."/>
        </authorList>
    </citation>
    <scope>NUCLEOTIDE SEQUENCE [LARGE SCALE GENOMIC DNA]</scope>
    <source>
        <strain evidence="3">ZL_2023a</strain>
    </source>
</reference>
<dbReference type="EMBL" id="JARKIK010000088">
    <property type="protein sequence ID" value="KAK8723866.1"/>
    <property type="molecule type" value="Genomic_DNA"/>
</dbReference>
<feature type="region of interest" description="Disordered" evidence="2">
    <location>
        <begin position="135"/>
        <end position="154"/>
    </location>
</feature>
<dbReference type="InterPro" id="IPR019734">
    <property type="entry name" value="TPR_rpt"/>
</dbReference>
<dbReference type="EMBL" id="JARKIK010000088">
    <property type="protein sequence ID" value="KAK8723865.1"/>
    <property type="molecule type" value="Genomic_DNA"/>
</dbReference>
<proteinExistence type="predicted"/>
<dbReference type="SMART" id="SM00028">
    <property type="entry name" value="TPR"/>
    <property type="match status" value="3"/>
</dbReference>
<evidence type="ECO:0000256" key="2">
    <source>
        <dbReference type="SAM" id="MobiDB-lite"/>
    </source>
</evidence>
<feature type="region of interest" description="Disordered" evidence="2">
    <location>
        <begin position="1"/>
        <end position="124"/>
    </location>
</feature>
<organism evidence="3 4">
    <name type="scientific">Cherax quadricarinatus</name>
    <name type="common">Australian red claw crayfish</name>
    <dbReference type="NCBI Taxonomy" id="27406"/>
    <lineage>
        <taxon>Eukaryota</taxon>
        <taxon>Metazoa</taxon>
        <taxon>Ecdysozoa</taxon>
        <taxon>Arthropoda</taxon>
        <taxon>Crustacea</taxon>
        <taxon>Multicrustacea</taxon>
        <taxon>Malacostraca</taxon>
        <taxon>Eumalacostraca</taxon>
        <taxon>Eucarida</taxon>
        <taxon>Decapoda</taxon>
        <taxon>Pleocyemata</taxon>
        <taxon>Astacidea</taxon>
        <taxon>Parastacoidea</taxon>
        <taxon>Parastacidae</taxon>
        <taxon>Cherax</taxon>
    </lineage>
</organism>
<evidence type="ECO:0000313" key="3">
    <source>
        <dbReference type="EMBL" id="KAK8723865.1"/>
    </source>
</evidence>
<reference evidence="3" key="2">
    <citation type="submission" date="2024-01" db="EMBL/GenBank/DDBJ databases">
        <authorList>
            <person name="He J."/>
            <person name="Wang M."/>
            <person name="Zheng J."/>
            <person name="Liu Z."/>
        </authorList>
    </citation>
    <scope>NUCLEOTIDE SEQUENCE</scope>
    <source>
        <strain evidence="3">ZL_2023a</strain>
        <tissue evidence="3">Muscle</tissue>
    </source>
</reference>
<accession>A0AAW0W4J0</accession>
<feature type="compositionally biased region" description="Basic and acidic residues" evidence="2">
    <location>
        <begin position="84"/>
        <end position="94"/>
    </location>
</feature>
<keyword evidence="1" id="KW-0802">TPR repeat</keyword>
<dbReference type="Gene3D" id="1.25.40.10">
    <property type="entry name" value="Tetratricopeptide repeat domain"/>
    <property type="match status" value="1"/>
</dbReference>
<evidence type="ECO:0008006" key="5">
    <source>
        <dbReference type="Google" id="ProtNLM"/>
    </source>
</evidence>
<feature type="repeat" description="TPR" evidence="1">
    <location>
        <begin position="222"/>
        <end position="255"/>
    </location>
</feature>
<feature type="compositionally biased region" description="Acidic residues" evidence="2">
    <location>
        <begin position="114"/>
        <end position="124"/>
    </location>
</feature>
<comment type="caution">
    <text evidence="3">The sequence shown here is derived from an EMBL/GenBank/DDBJ whole genome shotgun (WGS) entry which is preliminary data.</text>
</comment>
<evidence type="ECO:0000256" key="1">
    <source>
        <dbReference type="PROSITE-ProRule" id="PRU00339"/>
    </source>
</evidence>
<dbReference type="AlphaFoldDB" id="A0AAW0W4J0"/>
<dbReference type="InterPro" id="IPR052769">
    <property type="entry name" value="TPR_domain_protein"/>
</dbReference>
<name>A0AAW0W4J0_CHEQU</name>
<dbReference type="PROSITE" id="PS50005">
    <property type="entry name" value="TPR"/>
    <property type="match status" value="1"/>
</dbReference>
<dbReference type="SUPFAM" id="SSF48452">
    <property type="entry name" value="TPR-like"/>
    <property type="match status" value="1"/>
</dbReference>
<gene>
    <name evidence="3" type="ORF">OTU49_011576</name>
</gene>
<feature type="compositionally biased region" description="Basic and acidic residues" evidence="2">
    <location>
        <begin position="1"/>
        <end position="31"/>
    </location>
</feature>
<sequence>MEGLEKERGSRNLCDKAEEESLKYKKEEISRPDTPASDASDDSFHSLEDEDRGVQNHQLEPSTSEEIDGSSEECDSSNILVIEPDGKDGTESHEYLPAIDKMSESSWGKQEEQEHVDDDEEEDFVDEEYLKDLELNMSDEEKQAKKEESQNHKENGNISFKAGLFQEAVISYTAGLRICPLSYPKDRAILYSNRAAANAKLDKKKKAISDCSKAIDLDGVYTKAILRRANLNEETENLDEALKDFQRVLELDPASKESHEAVRRLPDMINERNEKLKEEMIGKLKDLGNMFLRPFGLSTRNFELKQDPGSGGYNISFKQNPNS</sequence>
<protein>
    <recommendedName>
        <fullName evidence="5">Tetratricopeptide repeat protein 1</fullName>
    </recommendedName>
</protein>
<keyword evidence="4" id="KW-1185">Reference proteome</keyword>